<feature type="chain" id="PRO_5046438451" evidence="1">
    <location>
        <begin position="21"/>
        <end position="243"/>
    </location>
</feature>
<dbReference type="SUPFAM" id="SSF53850">
    <property type="entry name" value="Periplasmic binding protein-like II"/>
    <property type="match status" value="1"/>
</dbReference>
<protein>
    <submittedName>
        <fullName evidence="2">Substrate-binding periplasmic protein</fullName>
    </submittedName>
</protein>
<organism evidence="2 3">
    <name type="scientific">Simiduia curdlanivorans</name>
    <dbReference type="NCBI Taxonomy" id="1492769"/>
    <lineage>
        <taxon>Bacteria</taxon>
        <taxon>Pseudomonadati</taxon>
        <taxon>Pseudomonadota</taxon>
        <taxon>Gammaproteobacteria</taxon>
        <taxon>Cellvibrionales</taxon>
        <taxon>Cellvibrionaceae</taxon>
        <taxon>Simiduia</taxon>
    </lineage>
</organism>
<name>A0ABV8V2E2_9GAMM</name>
<dbReference type="Proteomes" id="UP001595840">
    <property type="component" value="Unassembled WGS sequence"/>
</dbReference>
<dbReference type="RefSeq" id="WP_290260140.1">
    <property type="nucleotide sequence ID" value="NZ_JAUFQG010000004.1"/>
</dbReference>
<accession>A0ABV8V2E2</accession>
<evidence type="ECO:0000256" key="1">
    <source>
        <dbReference type="SAM" id="SignalP"/>
    </source>
</evidence>
<reference evidence="3" key="1">
    <citation type="journal article" date="2019" name="Int. J. Syst. Evol. Microbiol.">
        <title>The Global Catalogue of Microorganisms (GCM) 10K type strain sequencing project: providing services to taxonomists for standard genome sequencing and annotation.</title>
        <authorList>
            <consortium name="The Broad Institute Genomics Platform"/>
            <consortium name="The Broad Institute Genome Sequencing Center for Infectious Disease"/>
            <person name="Wu L."/>
            <person name="Ma J."/>
        </authorList>
    </citation>
    <scope>NUCLEOTIDE SEQUENCE [LARGE SCALE GENOMIC DNA]</scope>
    <source>
        <strain evidence="3">CECT 8570</strain>
    </source>
</reference>
<proteinExistence type="predicted"/>
<dbReference type="Gene3D" id="3.40.190.10">
    <property type="entry name" value="Periplasmic binding protein-like II"/>
    <property type="match status" value="2"/>
</dbReference>
<sequence>MKKGKLVLTLLLFASYFSYAESVIHIVAYDIEGLHQTDKKGKYDRVLAEVLPSEFDYKIQVAPPKRALRIFEQCSACCLSPMNDNPEFYDYAETLGAIQLPAYNSAVAYIFSQKDKMPIKDIEALAGKTIALQAGMSFGKSFIKRTKALKIATVQVSDFDSLFKMLELNRVDAVAAYTPDALLYFNNRNLTPFTYAKEHPIVIHEDALLCKNVSPEFMNKYRRNMASFSESEKFKEILEKVSD</sequence>
<evidence type="ECO:0000313" key="3">
    <source>
        <dbReference type="Proteomes" id="UP001595840"/>
    </source>
</evidence>
<feature type="signal peptide" evidence="1">
    <location>
        <begin position="1"/>
        <end position="20"/>
    </location>
</feature>
<comment type="caution">
    <text evidence="2">The sequence shown here is derived from an EMBL/GenBank/DDBJ whole genome shotgun (WGS) entry which is preliminary data.</text>
</comment>
<evidence type="ECO:0000313" key="2">
    <source>
        <dbReference type="EMBL" id="MFC4361194.1"/>
    </source>
</evidence>
<dbReference type="EMBL" id="JBHSCX010000003">
    <property type="protein sequence ID" value="MFC4361194.1"/>
    <property type="molecule type" value="Genomic_DNA"/>
</dbReference>
<keyword evidence="1" id="KW-0732">Signal</keyword>
<gene>
    <name evidence="2" type="ORF">ACFOX3_02710</name>
</gene>
<keyword evidence="3" id="KW-1185">Reference proteome</keyword>